<feature type="transmembrane region" description="Helical" evidence="2">
    <location>
        <begin position="51"/>
        <end position="72"/>
    </location>
</feature>
<evidence type="ECO:0000256" key="2">
    <source>
        <dbReference type="SAM" id="Phobius"/>
    </source>
</evidence>
<dbReference type="EMBL" id="JAFIQS010000009">
    <property type="protein sequence ID" value="KAG5165549.1"/>
    <property type="molecule type" value="Genomic_DNA"/>
</dbReference>
<keyword evidence="2" id="KW-1133">Transmembrane helix</keyword>
<feature type="transmembrane region" description="Helical" evidence="2">
    <location>
        <begin position="212"/>
        <end position="232"/>
    </location>
</feature>
<protein>
    <submittedName>
        <fullName evidence="3">Uncharacterized protein</fullName>
    </submittedName>
</protein>
<keyword evidence="2" id="KW-0472">Membrane</keyword>
<feature type="transmembrane region" description="Helical" evidence="2">
    <location>
        <begin position="123"/>
        <end position="146"/>
    </location>
</feature>
<feature type="compositionally biased region" description="Low complexity" evidence="1">
    <location>
        <begin position="13"/>
        <end position="27"/>
    </location>
</feature>
<feature type="transmembrane region" description="Helical" evidence="2">
    <location>
        <begin position="78"/>
        <end position="111"/>
    </location>
</feature>
<dbReference type="AlphaFoldDB" id="A0A8H7XTJ9"/>
<dbReference type="OrthoDB" id="3064287at2759"/>
<evidence type="ECO:0000313" key="3">
    <source>
        <dbReference type="EMBL" id="KAG5165549.1"/>
    </source>
</evidence>
<keyword evidence="2" id="KW-0812">Transmembrane</keyword>
<accession>A0A8H7XTJ9</accession>
<reference evidence="3" key="1">
    <citation type="submission" date="2021-02" db="EMBL/GenBank/DDBJ databases">
        <title>Psilocybe cubensis genome.</title>
        <authorList>
            <person name="Mckernan K.J."/>
            <person name="Crawford S."/>
            <person name="Trippe A."/>
            <person name="Kane L.T."/>
            <person name="Mclaughlin S."/>
        </authorList>
    </citation>
    <scope>NUCLEOTIDE SEQUENCE [LARGE SCALE GENOMIC DNA]</scope>
    <source>
        <strain evidence="3">MGC-MH-2018</strain>
    </source>
</reference>
<proteinExistence type="predicted"/>
<feature type="transmembrane region" description="Helical" evidence="2">
    <location>
        <begin position="158"/>
        <end position="180"/>
    </location>
</feature>
<comment type="caution">
    <text evidence="3">The sequence shown here is derived from an EMBL/GenBank/DDBJ whole genome shotgun (WGS) entry which is preliminary data.</text>
</comment>
<feature type="region of interest" description="Disordered" evidence="1">
    <location>
        <begin position="1"/>
        <end position="27"/>
    </location>
</feature>
<name>A0A8H7XTJ9_PSICU</name>
<organism evidence="3">
    <name type="scientific">Psilocybe cubensis</name>
    <name type="common">Psychedelic mushroom</name>
    <name type="synonym">Stropharia cubensis</name>
    <dbReference type="NCBI Taxonomy" id="181762"/>
    <lineage>
        <taxon>Eukaryota</taxon>
        <taxon>Fungi</taxon>
        <taxon>Dikarya</taxon>
        <taxon>Basidiomycota</taxon>
        <taxon>Agaricomycotina</taxon>
        <taxon>Agaricomycetes</taxon>
        <taxon>Agaricomycetidae</taxon>
        <taxon>Agaricales</taxon>
        <taxon>Agaricineae</taxon>
        <taxon>Strophariaceae</taxon>
        <taxon>Psilocybe</taxon>
    </lineage>
</organism>
<gene>
    <name evidence="3" type="ORF">JR316_009129</name>
</gene>
<evidence type="ECO:0000256" key="1">
    <source>
        <dbReference type="SAM" id="MobiDB-lite"/>
    </source>
</evidence>
<sequence>MSTETPMSELKIQTVQPEPTPSPSTTQMAVSNLNTATTLAKPSHNRRRFQYLVYGLAKLIMDMLAGLGIALVYGIPAVIIICLGIVVFVGLPFAFGAAYGAVAMLIGNGILRAAHLAHYTNNASAAAIGATGAVIAALALGLLLQFFQKPNEERPTPWYVTMCTTVVVHTLSGAIGTSILQRHHVDLGGIDVLHATRAGALGGAILGPGSILLVPVILAGLGIILSPLWLAMTMGLRWEFHRFPACKGASEKLPSSMSNERLIIDGPSRTDDAGGSYKHIRTDRRLVSGISREYESLINGPCSGLGECPATMNNMMNQSFRANQLTTMKGITPKNRQLGEYR</sequence>